<evidence type="ECO:0000313" key="3">
    <source>
        <dbReference type="Proteomes" id="UP001152749"/>
    </source>
</evidence>
<dbReference type="EMBL" id="OX336425">
    <property type="protein sequence ID" value="CAI2766321.1"/>
    <property type="molecule type" value="Genomic_DNA"/>
</dbReference>
<name>A0A9W4XDP0_9FLAO</name>
<dbReference type="Pfam" id="PF13020">
    <property type="entry name" value="NOV_C"/>
    <property type="match status" value="1"/>
</dbReference>
<proteinExistence type="predicted"/>
<dbReference type="Proteomes" id="UP001152749">
    <property type="component" value="Chromosome"/>
</dbReference>
<feature type="domain" description="Protein NO VEIN C-terminal" evidence="1">
    <location>
        <begin position="190"/>
        <end position="274"/>
    </location>
</feature>
<dbReference type="KEGG" id="fcs:TRV642_1336"/>
<accession>A0A9W4XDP0</accession>
<dbReference type="RefSeq" id="WP_263362473.1">
    <property type="nucleotide sequence ID" value="NZ_OX336425.1"/>
</dbReference>
<dbReference type="AlphaFoldDB" id="A0A9W4XDP0"/>
<evidence type="ECO:0000259" key="1">
    <source>
        <dbReference type="Pfam" id="PF13020"/>
    </source>
</evidence>
<gene>
    <name evidence="2" type="ORF">TRV642_1336</name>
</gene>
<organism evidence="2 3">
    <name type="scientific">Flavobacterium collinsii</name>
    <dbReference type="NCBI Taxonomy" id="1114861"/>
    <lineage>
        <taxon>Bacteria</taxon>
        <taxon>Pseudomonadati</taxon>
        <taxon>Bacteroidota</taxon>
        <taxon>Flavobacteriia</taxon>
        <taxon>Flavobacteriales</taxon>
        <taxon>Flavobacteriaceae</taxon>
        <taxon>Flavobacterium</taxon>
    </lineage>
</organism>
<dbReference type="InterPro" id="IPR024975">
    <property type="entry name" value="NOV_C"/>
</dbReference>
<reference evidence="2" key="1">
    <citation type="submission" date="2022-09" db="EMBL/GenBank/DDBJ databases">
        <authorList>
            <person name="Duchaud E."/>
        </authorList>
    </citation>
    <scope>NUCLEOTIDE SEQUENCE</scope>
    <source>
        <strain evidence="2">TRV642</strain>
    </source>
</reference>
<evidence type="ECO:0000313" key="2">
    <source>
        <dbReference type="EMBL" id="CAI2766321.1"/>
    </source>
</evidence>
<protein>
    <recommendedName>
        <fullName evidence="1">Protein NO VEIN C-terminal domain-containing protein</fullName>
    </recommendedName>
</protein>
<sequence length="313" mass="37240">MIIDLDKKEDLLLQSNKAILTEGLLYFSKITNENITNIFYNLTRTTNLKDIDIKFIITFLLKSNYIDITDERIKIKLKINSDKLIDELIFFYLSIIINNDHLNQSLFINSKFTIVDDDISINIFSVQVKHRIFFTVLQNLGLLVKTDKEGIVIVQNYTLAKKFLERPLRKISPNELENELEQKKLNGIIAEKFVLSYEKKRLGNAKVEWVAEYIVNEGYDIASFDNTEDTEYNRFIEVKSYEGKKPYFFWSMNECNIARLKKEKYWIYLINRDRMNETNYIPLMIQNPYIKILQDDKWSKKIDNYKIELKKSL</sequence>